<reference evidence="2" key="1">
    <citation type="journal article" date="2018" name="Nat. Microbiol.">
        <title>Leveraging single-cell genomics to expand the fungal tree of life.</title>
        <authorList>
            <person name="Ahrendt S.R."/>
            <person name="Quandt C.A."/>
            <person name="Ciobanu D."/>
            <person name="Clum A."/>
            <person name="Salamov A."/>
            <person name="Andreopoulos B."/>
            <person name="Cheng J.F."/>
            <person name="Woyke T."/>
            <person name="Pelin A."/>
            <person name="Henrissat B."/>
            <person name="Reynolds N.K."/>
            <person name="Benny G.L."/>
            <person name="Smith M.E."/>
            <person name="James T.Y."/>
            <person name="Grigoriev I.V."/>
        </authorList>
    </citation>
    <scope>NUCLEOTIDE SEQUENCE [LARGE SCALE GENOMIC DNA]</scope>
</reference>
<evidence type="ECO:0000313" key="2">
    <source>
        <dbReference type="Proteomes" id="UP000269721"/>
    </source>
</evidence>
<evidence type="ECO:0000313" key="1">
    <source>
        <dbReference type="EMBL" id="RKO92100.1"/>
    </source>
</evidence>
<sequence>MEREAISTGKGGNISLVLMLGGKEKAGPSYLGQDGASHSFTAITLPTVPTPLAVPPLSSNIPSVPLQTTSLLSIIQMDIPLPAILDDTLDPDVYPPVNLSNPNKWQQWHGPENGLAYGFYAITNWNILCTPLTNAQHSCILSTQTVLATPRQSDSPSGQAPGLAQTNTMLLQAYLDCTNRLAVGNPQPTWSLLGFFLGTIPTPEESDTQTDLAKLSWTEEQLCAKCLASATVYTLRGAGLAYTPSFRASEGHISRMITSPLEIVRTQPCVYEEMFEDRMTEIFVLEAW</sequence>
<accession>A0A4P9WLT2</accession>
<name>A0A4P9WLT2_9FUNG</name>
<proteinExistence type="predicted"/>
<organism evidence="1 2">
    <name type="scientific">Blyttiomyces helicus</name>
    <dbReference type="NCBI Taxonomy" id="388810"/>
    <lineage>
        <taxon>Eukaryota</taxon>
        <taxon>Fungi</taxon>
        <taxon>Fungi incertae sedis</taxon>
        <taxon>Chytridiomycota</taxon>
        <taxon>Chytridiomycota incertae sedis</taxon>
        <taxon>Chytridiomycetes</taxon>
        <taxon>Chytridiomycetes incertae sedis</taxon>
        <taxon>Blyttiomyces</taxon>
    </lineage>
</organism>
<protein>
    <submittedName>
        <fullName evidence="1">Uncharacterized protein</fullName>
    </submittedName>
</protein>
<dbReference type="EMBL" id="KZ994779">
    <property type="protein sequence ID" value="RKO92100.1"/>
    <property type="molecule type" value="Genomic_DNA"/>
</dbReference>
<keyword evidence="2" id="KW-1185">Reference proteome</keyword>
<gene>
    <name evidence="1" type="ORF">BDK51DRAFT_51988</name>
</gene>
<dbReference type="Proteomes" id="UP000269721">
    <property type="component" value="Unassembled WGS sequence"/>
</dbReference>
<dbReference type="AlphaFoldDB" id="A0A4P9WLT2"/>